<dbReference type="PANTHER" id="PTHR44196:SF1">
    <property type="entry name" value="DEHYDROGENASE_REDUCTASE SDR FAMILY MEMBER 7B"/>
    <property type="match status" value="1"/>
</dbReference>
<evidence type="ECO:0000256" key="2">
    <source>
        <dbReference type="ARBA" id="ARBA00023002"/>
    </source>
</evidence>
<dbReference type="Gene3D" id="3.40.50.720">
    <property type="entry name" value="NAD(P)-binding Rossmann-like Domain"/>
    <property type="match status" value="1"/>
</dbReference>
<organism evidence="4 5">
    <name type="scientific">Chryseolinea serpens</name>
    <dbReference type="NCBI Taxonomy" id="947013"/>
    <lineage>
        <taxon>Bacteria</taxon>
        <taxon>Pseudomonadati</taxon>
        <taxon>Bacteroidota</taxon>
        <taxon>Cytophagia</taxon>
        <taxon>Cytophagales</taxon>
        <taxon>Fulvivirgaceae</taxon>
        <taxon>Chryseolinea</taxon>
    </lineage>
</organism>
<dbReference type="SUPFAM" id="SSF51735">
    <property type="entry name" value="NAD(P)-binding Rossmann-fold domains"/>
    <property type="match status" value="1"/>
</dbReference>
<keyword evidence="3" id="KW-0812">Transmembrane</keyword>
<accession>A0A1M5JV85</accession>
<dbReference type="EMBL" id="FQWQ01000001">
    <property type="protein sequence ID" value="SHG44466.1"/>
    <property type="molecule type" value="Genomic_DNA"/>
</dbReference>
<dbReference type="Pfam" id="PF00106">
    <property type="entry name" value="adh_short"/>
    <property type="match status" value="1"/>
</dbReference>
<keyword evidence="3" id="KW-1133">Transmembrane helix</keyword>
<evidence type="ECO:0000256" key="1">
    <source>
        <dbReference type="ARBA" id="ARBA00006484"/>
    </source>
</evidence>
<evidence type="ECO:0000256" key="3">
    <source>
        <dbReference type="SAM" id="Phobius"/>
    </source>
</evidence>
<dbReference type="Proteomes" id="UP000184212">
    <property type="component" value="Unassembled WGS sequence"/>
</dbReference>
<reference evidence="4 5" key="1">
    <citation type="submission" date="2016-11" db="EMBL/GenBank/DDBJ databases">
        <authorList>
            <person name="Jaros S."/>
            <person name="Januszkiewicz K."/>
            <person name="Wedrychowicz H."/>
        </authorList>
    </citation>
    <scope>NUCLEOTIDE SEQUENCE [LARGE SCALE GENOMIC DNA]</scope>
    <source>
        <strain evidence="4 5">DSM 24574</strain>
    </source>
</reference>
<sequence>MTIPVLSRFLFPSITLNRSKASNKLDGKTILITGATFGIGEALVRHLFQYNVQLILVARTKEKLSELENESREFAAKVTTISCDFYSEESVTALCNQVKSIPIDYFVSNAGKSIMRSFEASAGRFHDYKRTIAVNYLAPVQLISALTESFGAAQTHIVNVGTYNVLMKAAPKWSAYVASKKAMHSWIESNVPEMAMMNITVSNIYLPLVESRMKDANENYKDTPAMSMNTAVGIIVKGLLNRKYHFKPWWHVPFQIILFLASPFWNVVWKRRIGQENRTLC</sequence>
<dbReference type="InterPro" id="IPR002347">
    <property type="entry name" value="SDR_fam"/>
</dbReference>
<keyword evidence="3" id="KW-0472">Membrane</keyword>
<dbReference type="OrthoDB" id="9803333at2"/>
<keyword evidence="5" id="KW-1185">Reference proteome</keyword>
<dbReference type="GO" id="GO:0016491">
    <property type="term" value="F:oxidoreductase activity"/>
    <property type="evidence" value="ECO:0007669"/>
    <property type="project" value="UniProtKB-KW"/>
</dbReference>
<proteinExistence type="inferred from homology"/>
<protein>
    <submittedName>
        <fullName evidence="4">Short-chain dehydrogenase</fullName>
    </submittedName>
</protein>
<dbReference type="PRINTS" id="PR00081">
    <property type="entry name" value="GDHRDH"/>
</dbReference>
<comment type="similarity">
    <text evidence="1">Belongs to the short-chain dehydrogenases/reductases (SDR) family.</text>
</comment>
<gene>
    <name evidence="4" type="ORF">SAMN04488109_0304</name>
</gene>
<dbReference type="GO" id="GO:0016020">
    <property type="term" value="C:membrane"/>
    <property type="evidence" value="ECO:0007669"/>
    <property type="project" value="TreeGrafter"/>
</dbReference>
<name>A0A1M5JV85_9BACT</name>
<dbReference type="PANTHER" id="PTHR44196">
    <property type="entry name" value="DEHYDROGENASE/REDUCTASE SDR FAMILY MEMBER 7B"/>
    <property type="match status" value="1"/>
</dbReference>
<dbReference type="AlphaFoldDB" id="A0A1M5JV85"/>
<evidence type="ECO:0000313" key="5">
    <source>
        <dbReference type="Proteomes" id="UP000184212"/>
    </source>
</evidence>
<dbReference type="STRING" id="947013.SAMN04488109_0304"/>
<feature type="transmembrane region" description="Helical" evidence="3">
    <location>
        <begin position="249"/>
        <end position="268"/>
    </location>
</feature>
<dbReference type="InterPro" id="IPR036291">
    <property type="entry name" value="NAD(P)-bd_dom_sf"/>
</dbReference>
<dbReference type="CDD" id="cd05233">
    <property type="entry name" value="SDR_c"/>
    <property type="match status" value="1"/>
</dbReference>
<keyword evidence="2" id="KW-0560">Oxidoreductase</keyword>
<evidence type="ECO:0000313" key="4">
    <source>
        <dbReference type="EMBL" id="SHG44466.1"/>
    </source>
</evidence>